<proteinExistence type="predicted"/>
<sequence>MTVRLTGAFKREQASVLSLIFISVLPGQLCTGHRS</sequence>
<dbReference type="AlphaFoldDB" id="A0A0E9XLD0"/>
<evidence type="ECO:0000313" key="1">
    <source>
        <dbReference type="EMBL" id="JAI02641.1"/>
    </source>
</evidence>
<accession>A0A0E9XLD0</accession>
<name>A0A0E9XLD0_ANGAN</name>
<organism evidence="1">
    <name type="scientific">Anguilla anguilla</name>
    <name type="common">European freshwater eel</name>
    <name type="synonym">Muraena anguilla</name>
    <dbReference type="NCBI Taxonomy" id="7936"/>
    <lineage>
        <taxon>Eukaryota</taxon>
        <taxon>Metazoa</taxon>
        <taxon>Chordata</taxon>
        <taxon>Craniata</taxon>
        <taxon>Vertebrata</taxon>
        <taxon>Euteleostomi</taxon>
        <taxon>Actinopterygii</taxon>
        <taxon>Neopterygii</taxon>
        <taxon>Teleostei</taxon>
        <taxon>Anguilliformes</taxon>
        <taxon>Anguillidae</taxon>
        <taxon>Anguilla</taxon>
    </lineage>
</organism>
<protein>
    <submittedName>
        <fullName evidence="1">Uncharacterized protein</fullName>
    </submittedName>
</protein>
<reference evidence="1" key="2">
    <citation type="journal article" date="2015" name="Fish Shellfish Immunol.">
        <title>Early steps in the European eel (Anguilla anguilla)-Vibrio vulnificus interaction in the gills: Role of the RtxA13 toxin.</title>
        <authorList>
            <person name="Callol A."/>
            <person name="Pajuelo D."/>
            <person name="Ebbesson L."/>
            <person name="Teles M."/>
            <person name="MacKenzie S."/>
            <person name="Amaro C."/>
        </authorList>
    </citation>
    <scope>NUCLEOTIDE SEQUENCE</scope>
</reference>
<reference evidence="1" key="1">
    <citation type="submission" date="2014-11" db="EMBL/GenBank/DDBJ databases">
        <authorList>
            <person name="Amaro Gonzalez C."/>
        </authorList>
    </citation>
    <scope>NUCLEOTIDE SEQUENCE</scope>
</reference>
<dbReference type="EMBL" id="GBXM01005937">
    <property type="protein sequence ID" value="JAI02641.1"/>
    <property type="molecule type" value="Transcribed_RNA"/>
</dbReference>